<dbReference type="Gene3D" id="1.10.10.10">
    <property type="entry name" value="Winged helix-like DNA-binding domain superfamily/Winged helix DNA-binding domain"/>
    <property type="match status" value="1"/>
</dbReference>
<dbReference type="InterPro" id="IPR036390">
    <property type="entry name" value="WH_DNA-bd_sf"/>
</dbReference>
<dbReference type="PRINTS" id="PR00598">
    <property type="entry name" value="HTHMARR"/>
</dbReference>
<evidence type="ECO:0000313" key="2">
    <source>
        <dbReference type="EMBL" id="RAH97812.1"/>
    </source>
</evidence>
<dbReference type="PROSITE" id="PS50995">
    <property type="entry name" value="HTH_MARR_2"/>
    <property type="match status" value="1"/>
</dbReference>
<sequence length="183" mass="19940">MALRSDMDEDGEAATGGPDDVVAQGIRWWNTEKPELDTQGKAILGRIIALQDRVTRRYNAALAPFGLRYTEYAVLATLRAHGRHIPMSPTELRETMLFTSGGLSNLLRRLAERGLIARTAAAHDGRGVTVSLTDQGAALADMTMPVQVEADQDLIAGLDEGERHMLESLLTKLIRSKPTGEGF</sequence>
<dbReference type="PANTHER" id="PTHR33164">
    <property type="entry name" value="TRANSCRIPTIONAL REGULATOR, MARR FAMILY"/>
    <property type="match status" value="1"/>
</dbReference>
<dbReference type="RefSeq" id="WP_111351657.1">
    <property type="nucleotide sequence ID" value="NZ_JAIWKD010000004.1"/>
</dbReference>
<dbReference type="PANTHER" id="PTHR33164:SF104">
    <property type="entry name" value="TRANSCRIPTIONAL REGULATORY PROTEIN"/>
    <property type="match status" value="1"/>
</dbReference>
<dbReference type="GO" id="GO:0003700">
    <property type="term" value="F:DNA-binding transcription factor activity"/>
    <property type="evidence" value="ECO:0007669"/>
    <property type="project" value="InterPro"/>
</dbReference>
<protein>
    <submittedName>
        <fullName evidence="2">MarR family transcriptional regulator</fullName>
    </submittedName>
</protein>
<dbReference type="EMBL" id="QHHQ01000008">
    <property type="protein sequence ID" value="RAH97812.1"/>
    <property type="molecule type" value="Genomic_DNA"/>
</dbReference>
<dbReference type="InterPro" id="IPR039422">
    <property type="entry name" value="MarR/SlyA-like"/>
</dbReference>
<keyword evidence="3" id="KW-1185">Reference proteome</keyword>
<name>A0A8B2NJI7_9HYPH</name>
<dbReference type="SUPFAM" id="SSF46785">
    <property type="entry name" value="Winged helix' DNA-binding domain"/>
    <property type="match status" value="1"/>
</dbReference>
<comment type="caution">
    <text evidence="2">The sequence shown here is derived from an EMBL/GenBank/DDBJ whole genome shotgun (WGS) entry which is preliminary data.</text>
</comment>
<dbReference type="InterPro" id="IPR036388">
    <property type="entry name" value="WH-like_DNA-bd_sf"/>
</dbReference>
<feature type="domain" description="HTH marR-type" evidence="1">
    <location>
        <begin position="37"/>
        <end position="175"/>
    </location>
</feature>
<dbReference type="AlphaFoldDB" id="A0A8B2NJI7"/>
<evidence type="ECO:0000313" key="3">
    <source>
        <dbReference type="Proteomes" id="UP000249590"/>
    </source>
</evidence>
<dbReference type="SMART" id="SM00347">
    <property type="entry name" value="HTH_MARR"/>
    <property type="match status" value="1"/>
</dbReference>
<accession>A0A8B2NJI7</accession>
<dbReference type="GO" id="GO:0006950">
    <property type="term" value="P:response to stress"/>
    <property type="evidence" value="ECO:0007669"/>
    <property type="project" value="TreeGrafter"/>
</dbReference>
<dbReference type="Proteomes" id="UP000249590">
    <property type="component" value="Unassembled WGS sequence"/>
</dbReference>
<organism evidence="2 3">
    <name type="scientific">Acuticoccus sediminis</name>
    <dbReference type="NCBI Taxonomy" id="2184697"/>
    <lineage>
        <taxon>Bacteria</taxon>
        <taxon>Pseudomonadati</taxon>
        <taxon>Pseudomonadota</taxon>
        <taxon>Alphaproteobacteria</taxon>
        <taxon>Hyphomicrobiales</taxon>
        <taxon>Amorphaceae</taxon>
        <taxon>Acuticoccus</taxon>
    </lineage>
</organism>
<proteinExistence type="predicted"/>
<dbReference type="OrthoDB" id="32523at2"/>
<evidence type="ECO:0000259" key="1">
    <source>
        <dbReference type="PROSITE" id="PS50995"/>
    </source>
</evidence>
<dbReference type="Pfam" id="PF12802">
    <property type="entry name" value="MarR_2"/>
    <property type="match status" value="1"/>
</dbReference>
<gene>
    <name evidence="2" type="ORF">DLJ53_28675</name>
</gene>
<dbReference type="InterPro" id="IPR000835">
    <property type="entry name" value="HTH_MarR-typ"/>
</dbReference>
<reference evidence="2 3" key="1">
    <citation type="submission" date="2018-05" db="EMBL/GenBank/DDBJ databases">
        <title>Acuticoccus sediminis sp. nov., isolated from deep-sea sediment of Indian Ocean.</title>
        <authorList>
            <person name="Liu X."/>
            <person name="Lai Q."/>
            <person name="Du Y."/>
            <person name="Sun F."/>
            <person name="Zhang X."/>
            <person name="Wang S."/>
            <person name="Shao Z."/>
        </authorList>
    </citation>
    <scope>NUCLEOTIDE SEQUENCE [LARGE SCALE GENOMIC DNA]</scope>
    <source>
        <strain evidence="2 3">PTG4-2</strain>
    </source>
</reference>